<dbReference type="Proteomes" id="UP001140513">
    <property type="component" value="Unassembled WGS sequence"/>
</dbReference>
<evidence type="ECO:0000313" key="14">
    <source>
        <dbReference type="Proteomes" id="UP001140513"/>
    </source>
</evidence>
<gene>
    <name evidence="13" type="ORF">N0V89_012395</name>
</gene>
<proteinExistence type="inferred from homology"/>
<sequence length="1022" mass="112697">MPRTSSSSNATATPQRSSTTKVPLNDDKQEKASRRYAQLRRESMRASATPNRKRKSLGAQDSPHTPAIEEDIEMPDVTGTAVTPMKRPVPLLANWDQWIELATNNKINANNAFNFALIDYFHDMSLLKEGDGISFQRASVTLDGCVKIYTSRVDSINTDTSKLLSGLAESGNKKKRGGDAEGSGDEDEEGEEGEDGQKKKKKRAPRAKESNLADSFEQLQNKKMDLDLSVDPLFKKASADFDEGGAKGLLLNHLSIDSNGRIVFDSSDDIKDATQPSRETPAPEGMGELEEEEEETEEPSEDAVIDISGLAAMYFPDLSRLDDQDICPSMKTFELGDANASMDLPFLKAPEEDDEPKQQDDDEDGNQSGVFLDGDIAPDFGDNDDVGFNLPPETGFGEGGELWANQIALEPQARVHNIEAGEGDEEGGEGADGDLNTDDPYGLTHTQKPGKEQENILSYFDEALKKNWAGPEHWRISRVKDVGKTAAPTKRKEKEPFKLDFSSPMSQELANALYAPATSAASIMLPKAQWKSKTHNLAPDDKHFNSRQLLRLFLKPNVRLGARRANRPIYVDRPSATPSDEPDAAQWAAIAKEQAAADAESAPQNDYDADFFEDGALPMLGAMDDDGETFADARDHFSPPPISDNLVPMSSMGTAIATKEGAFGEQLVTQIGRPRPIMLNYARQAKKVDIKRLKENLWTGMGLEDIEAPPPAGVGDDVASKAVDGSLKFTQVLNGLKQVYPTKALSEISTSYGFICLLHLANERGLEINNQEDYLDLSIKRDFLADLSVGKEGKIAENDAYIVGSNNTVAILVIADLFGWTFTNTRLLCDAYAAEANATVYMPDFFGGQVIDPGIIANHNRWNEFDLEGWHKRNDKAVRWPEIVGVAKALREKHQKVGVIGYCYGGWSLFRLGSKEFEPRLVDCISTAHPTWLTKEEMDNIGVPAQICAPEVDKAFTPELKAYANEVIPTKGVPYDYQYFPGVEHAFATRGNLEDKKEKRAMLRAKRAQVAWMVEWLHGEEE</sequence>
<dbReference type="GO" id="GO:0051301">
    <property type="term" value="P:cell division"/>
    <property type="evidence" value="ECO:0007669"/>
    <property type="project" value="UniProtKB-KW"/>
</dbReference>
<evidence type="ECO:0000256" key="3">
    <source>
        <dbReference type="ARBA" id="ARBA00009471"/>
    </source>
</evidence>
<evidence type="ECO:0000256" key="2">
    <source>
        <dbReference type="ARBA" id="ARBA00004496"/>
    </source>
</evidence>
<dbReference type="AlphaFoldDB" id="A0A9W8X9B5"/>
<evidence type="ECO:0000259" key="12">
    <source>
        <dbReference type="Pfam" id="PF01738"/>
    </source>
</evidence>
<keyword evidence="10" id="KW-0131">Cell cycle</keyword>
<protein>
    <recommendedName>
        <fullName evidence="4">Condensin complex subunit 2</fullName>
    </recommendedName>
</protein>
<evidence type="ECO:0000256" key="1">
    <source>
        <dbReference type="ARBA" id="ARBA00004286"/>
    </source>
</evidence>
<evidence type="ECO:0000256" key="7">
    <source>
        <dbReference type="ARBA" id="ARBA00022618"/>
    </source>
</evidence>
<name>A0A9W8X9B5_9PLEO</name>
<feature type="compositionally biased region" description="Acidic residues" evidence="11">
    <location>
        <begin position="421"/>
        <end position="437"/>
    </location>
</feature>
<keyword evidence="5" id="KW-0158">Chromosome</keyword>
<evidence type="ECO:0000256" key="11">
    <source>
        <dbReference type="SAM" id="MobiDB-lite"/>
    </source>
</evidence>
<feature type="region of interest" description="Disordered" evidence="11">
    <location>
        <begin position="266"/>
        <end position="302"/>
    </location>
</feature>
<dbReference type="RefSeq" id="XP_056065103.1">
    <property type="nucleotide sequence ID" value="XM_056221116.1"/>
</dbReference>
<keyword evidence="14" id="KW-1185">Reference proteome</keyword>
<dbReference type="GO" id="GO:0000796">
    <property type="term" value="C:condensin complex"/>
    <property type="evidence" value="ECO:0007669"/>
    <property type="project" value="InterPro"/>
</dbReference>
<keyword evidence="9" id="KW-0226">DNA condensation</keyword>
<dbReference type="GO" id="GO:0005737">
    <property type="term" value="C:cytoplasm"/>
    <property type="evidence" value="ECO:0007669"/>
    <property type="project" value="UniProtKB-SubCell"/>
</dbReference>
<dbReference type="Pfam" id="PF05786">
    <property type="entry name" value="Cnd2"/>
    <property type="match status" value="1"/>
</dbReference>
<keyword evidence="6" id="KW-0963">Cytoplasm</keyword>
<evidence type="ECO:0000256" key="4">
    <source>
        <dbReference type="ARBA" id="ARBA00016065"/>
    </source>
</evidence>
<accession>A0A9W8X9B5</accession>
<dbReference type="SUPFAM" id="SSF53474">
    <property type="entry name" value="alpha/beta-Hydrolases"/>
    <property type="match status" value="1"/>
</dbReference>
<dbReference type="PANTHER" id="PTHR13108">
    <property type="entry name" value="CONDENSIN COMPLEX SUBUNIT 2"/>
    <property type="match status" value="1"/>
</dbReference>
<evidence type="ECO:0000256" key="5">
    <source>
        <dbReference type="ARBA" id="ARBA00022454"/>
    </source>
</evidence>
<keyword evidence="7" id="KW-0132">Cell division</keyword>
<evidence type="ECO:0000256" key="8">
    <source>
        <dbReference type="ARBA" id="ARBA00022776"/>
    </source>
</evidence>
<feature type="domain" description="Dienelactone hydrolase" evidence="12">
    <location>
        <begin position="799"/>
        <end position="1014"/>
    </location>
</feature>
<dbReference type="Pfam" id="PF01738">
    <property type="entry name" value="DLH"/>
    <property type="match status" value="1"/>
</dbReference>
<dbReference type="PANTHER" id="PTHR13108:SF9">
    <property type="entry name" value="CONDENSIN COMPLEX SUBUNIT 2"/>
    <property type="match status" value="1"/>
</dbReference>
<dbReference type="GO" id="GO:0007076">
    <property type="term" value="P:mitotic chromosome condensation"/>
    <property type="evidence" value="ECO:0007669"/>
    <property type="project" value="InterPro"/>
</dbReference>
<organism evidence="13 14">
    <name type="scientific">Didymosphaeria variabile</name>
    <dbReference type="NCBI Taxonomy" id="1932322"/>
    <lineage>
        <taxon>Eukaryota</taxon>
        <taxon>Fungi</taxon>
        <taxon>Dikarya</taxon>
        <taxon>Ascomycota</taxon>
        <taxon>Pezizomycotina</taxon>
        <taxon>Dothideomycetes</taxon>
        <taxon>Pleosporomycetidae</taxon>
        <taxon>Pleosporales</taxon>
        <taxon>Massarineae</taxon>
        <taxon>Didymosphaeriaceae</taxon>
        <taxon>Didymosphaeria</taxon>
    </lineage>
</organism>
<feature type="region of interest" description="Disordered" evidence="11">
    <location>
        <begin position="338"/>
        <end position="399"/>
    </location>
</feature>
<feature type="compositionally biased region" description="Polar residues" evidence="11">
    <location>
        <begin position="1"/>
        <end position="22"/>
    </location>
</feature>
<keyword evidence="8" id="KW-0498">Mitosis</keyword>
<reference evidence="13" key="1">
    <citation type="submission" date="2022-10" db="EMBL/GenBank/DDBJ databases">
        <title>Tapping the CABI collections for fungal endophytes: first genome assemblies for Collariella, Neodidymelliopsis, Ascochyta clinopodiicola, Didymella pomorum, Didymosphaeria variabile, Neocosmospora piperis and Neocucurbitaria cava.</title>
        <authorList>
            <person name="Hill R."/>
        </authorList>
    </citation>
    <scope>NUCLEOTIDE SEQUENCE</scope>
    <source>
        <strain evidence="13">IMI 356815</strain>
    </source>
</reference>
<comment type="similarity">
    <text evidence="3">Belongs to the CND2 (condensin subunit 2) family.</text>
</comment>
<comment type="subcellular location">
    <subcellularLocation>
        <location evidence="1">Chromosome</location>
    </subcellularLocation>
    <subcellularLocation>
        <location evidence="2">Cytoplasm</location>
    </subcellularLocation>
</comment>
<dbReference type="Gene3D" id="3.40.50.1820">
    <property type="entry name" value="alpha/beta hydrolase"/>
    <property type="match status" value="1"/>
</dbReference>
<evidence type="ECO:0000313" key="13">
    <source>
        <dbReference type="EMBL" id="KAJ4344651.1"/>
    </source>
</evidence>
<feature type="region of interest" description="Disordered" evidence="11">
    <location>
        <begin position="417"/>
        <end position="452"/>
    </location>
</feature>
<evidence type="ECO:0000256" key="6">
    <source>
        <dbReference type="ARBA" id="ARBA00022490"/>
    </source>
</evidence>
<feature type="region of interest" description="Disordered" evidence="11">
    <location>
        <begin position="1"/>
        <end position="69"/>
    </location>
</feature>
<evidence type="ECO:0000256" key="10">
    <source>
        <dbReference type="ARBA" id="ARBA00023306"/>
    </source>
</evidence>
<dbReference type="EMBL" id="JAPEUX010000010">
    <property type="protein sequence ID" value="KAJ4344651.1"/>
    <property type="molecule type" value="Genomic_DNA"/>
</dbReference>
<feature type="region of interest" description="Disordered" evidence="11">
    <location>
        <begin position="169"/>
        <end position="213"/>
    </location>
</feature>
<dbReference type="GeneID" id="80915925"/>
<comment type="caution">
    <text evidence="13">The sequence shown here is derived from an EMBL/GenBank/DDBJ whole genome shotgun (WGS) entry which is preliminary data.</text>
</comment>
<feature type="compositionally biased region" description="Acidic residues" evidence="11">
    <location>
        <begin position="351"/>
        <end position="365"/>
    </location>
</feature>
<dbReference type="OrthoDB" id="362021at2759"/>
<dbReference type="InterPro" id="IPR002925">
    <property type="entry name" value="Dienelactn_hydro"/>
</dbReference>
<feature type="compositionally biased region" description="Acidic residues" evidence="11">
    <location>
        <begin position="287"/>
        <end position="302"/>
    </location>
</feature>
<dbReference type="GO" id="GO:0016787">
    <property type="term" value="F:hydrolase activity"/>
    <property type="evidence" value="ECO:0007669"/>
    <property type="project" value="InterPro"/>
</dbReference>
<feature type="compositionally biased region" description="Basic and acidic residues" evidence="11">
    <location>
        <begin position="24"/>
        <end position="44"/>
    </location>
</feature>
<dbReference type="InterPro" id="IPR029058">
    <property type="entry name" value="AB_hydrolase_fold"/>
</dbReference>
<evidence type="ECO:0000256" key="9">
    <source>
        <dbReference type="ARBA" id="ARBA00023067"/>
    </source>
</evidence>
<dbReference type="GO" id="GO:0003682">
    <property type="term" value="F:chromatin binding"/>
    <property type="evidence" value="ECO:0007669"/>
    <property type="project" value="TreeGrafter"/>
</dbReference>
<dbReference type="InterPro" id="IPR022816">
    <property type="entry name" value="Condensin_barren_su2"/>
</dbReference>
<feature type="compositionally biased region" description="Acidic residues" evidence="11">
    <location>
        <begin position="182"/>
        <end position="194"/>
    </location>
</feature>